<reference evidence="1 2" key="1">
    <citation type="journal article" date="2019" name="Sci. Rep.">
        <title>Orb-weaving spider Araneus ventricosus genome elucidates the spidroin gene catalogue.</title>
        <authorList>
            <person name="Kono N."/>
            <person name="Nakamura H."/>
            <person name="Ohtoshi R."/>
            <person name="Moran D.A.P."/>
            <person name="Shinohara A."/>
            <person name="Yoshida Y."/>
            <person name="Fujiwara M."/>
            <person name="Mori M."/>
            <person name="Tomita M."/>
            <person name="Arakawa K."/>
        </authorList>
    </citation>
    <scope>NUCLEOTIDE SEQUENCE [LARGE SCALE GENOMIC DNA]</scope>
</reference>
<proteinExistence type="predicted"/>
<dbReference type="AlphaFoldDB" id="A0A4Y2H876"/>
<name>A0A4Y2H876_ARAVE</name>
<evidence type="ECO:0000313" key="1">
    <source>
        <dbReference type="EMBL" id="GBM60938.1"/>
    </source>
</evidence>
<dbReference type="Proteomes" id="UP000499080">
    <property type="component" value="Unassembled WGS sequence"/>
</dbReference>
<protein>
    <submittedName>
        <fullName evidence="1">Uncharacterized protein</fullName>
    </submittedName>
</protein>
<evidence type="ECO:0000313" key="2">
    <source>
        <dbReference type="Proteomes" id="UP000499080"/>
    </source>
</evidence>
<sequence>MKSTGAKHPPMGVVRKLGEGMAAQVLSSSSDRGLKLRGPSQNSGHVAAKLDINIIKLTSLISVHPRLSCLTPWLAVKLSSFSFLYFEPFGESLSTLKFYFFFPTSATTTTEVLPYHQLHCHDLNYNSLLLGVCVPDQKNTSCWSFNSSMDPFHSVGMGLGNLKLFCTLIR</sequence>
<dbReference type="EMBL" id="BGPR01001746">
    <property type="protein sequence ID" value="GBM60938.1"/>
    <property type="molecule type" value="Genomic_DNA"/>
</dbReference>
<organism evidence="1 2">
    <name type="scientific">Araneus ventricosus</name>
    <name type="common">Orbweaver spider</name>
    <name type="synonym">Epeira ventricosa</name>
    <dbReference type="NCBI Taxonomy" id="182803"/>
    <lineage>
        <taxon>Eukaryota</taxon>
        <taxon>Metazoa</taxon>
        <taxon>Ecdysozoa</taxon>
        <taxon>Arthropoda</taxon>
        <taxon>Chelicerata</taxon>
        <taxon>Arachnida</taxon>
        <taxon>Araneae</taxon>
        <taxon>Araneomorphae</taxon>
        <taxon>Entelegynae</taxon>
        <taxon>Araneoidea</taxon>
        <taxon>Araneidae</taxon>
        <taxon>Araneus</taxon>
    </lineage>
</organism>
<comment type="caution">
    <text evidence="1">The sequence shown here is derived from an EMBL/GenBank/DDBJ whole genome shotgun (WGS) entry which is preliminary data.</text>
</comment>
<keyword evidence="2" id="KW-1185">Reference proteome</keyword>
<gene>
    <name evidence="1" type="ORF">AVEN_192394_1</name>
</gene>
<accession>A0A4Y2H876</accession>